<sequence>MSRLDRNDTTASSKTDVKQRLRCEDDDDGHPLISMEVKKHDKPGSLSPVKLSVKRDSGDEGKSSRSSSKSEKELRLPPEKSPSEDAALRRERRLSKASDSSKETLERQDSKSTSLSSPKVSRKYFTNWRQACDKTKDKTKELLKRWRTLPESEGAESPMQAAGNSEDDKHRGWSVHVWKM</sequence>
<dbReference type="EMBL" id="ODYU01010798">
    <property type="protein sequence ID" value="SOQ56124.1"/>
    <property type="molecule type" value="Genomic_DNA"/>
</dbReference>
<dbReference type="AlphaFoldDB" id="A0A2H1WUN2"/>
<accession>A0A2H1WUN2</accession>
<evidence type="ECO:0000256" key="1">
    <source>
        <dbReference type="SAM" id="MobiDB-lite"/>
    </source>
</evidence>
<organism evidence="2">
    <name type="scientific">Spodoptera frugiperda</name>
    <name type="common">Fall armyworm</name>
    <dbReference type="NCBI Taxonomy" id="7108"/>
    <lineage>
        <taxon>Eukaryota</taxon>
        <taxon>Metazoa</taxon>
        <taxon>Ecdysozoa</taxon>
        <taxon>Arthropoda</taxon>
        <taxon>Hexapoda</taxon>
        <taxon>Insecta</taxon>
        <taxon>Pterygota</taxon>
        <taxon>Neoptera</taxon>
        <taxon>Endopterygota</taxon>
        <taxon>Lepidoptera</taxon>
        <taxon>Glossata</taxon>
        <taxon>Ditrysia</taxon>
        <taxon>Noctuoidea</taxon>
        <taxon>Noctuidae</taxon>
        <taxon>Amphipyrinae</taxon>
        <taxon>Spodoptera</taxon>
    </lineage>
</organism>
<dbReference type="OrthoDB" id="6041230at2759"/>
<gene>
    <name evidence="2" type="ORF">SFRICE_037169</name>
</gene>
<proteinExistence type="predicted"/>
<evidence type="ECO:0000313" key="2">
    <source>
        <dbReference type="EMBL" id="SOQ56124.1"/>
    </source>
</evidence>
<reference evidence="2" key="1">
    <citation type="submission" date="2016-07" db="EMBL/GenBank/DDBJ databases">
        <authorList>
            <person name="Bretaudeau A."/>
        </authorList>
    </citation>
    <scope>NUCLEOTIDE SEQUENCE</scope>
    <source>
        <strain evidence="2">Rice</strain>
        <tissue evidence="2">Whole body</tissue>
    </source>
</reference>
<name>A0A2H1WUN2_SPOFR</name>
<protein>
    <submittedName>
        <fullName evidence="2">SFRICE_037169</fullName>
    </submittedName>
</protein>
<feature type="compositionally biased region" description="Basic and acidic residues" evidence="1">
    <location>
        <begin position="53"/>
        <end position="110"/>
    </location>
</feature>
<feature type="region of interest" description="Disordered" evidence="1">
    <location>
        <begin position="147"/>
        <end position="180"/>
    </location>
</feature>
<feature type="region of interest" description="Disordered" evidence="1">
    <location>
        <begin position="1"/>
        <end position="120"/>
    </location>
</feature>